<comment type="similarity">
    <text evidence="5">Belongs to the creatininase superfamily.</text>
</comment>
<dbReference type="InterPro" id="IPR003785">
    <property type="entry name" value="Creatininase/forma_Hydrolase"/>
</dbReference>
<evidence type="ECO:0000256" key="3">
    <source>
        <dbReference type="ARBA" id="ARBA00022801"/>
    </source>
</evidence>
<organism evidence="6">
    <name type="scientific">Chelativorans sp. (strain BNC1)</name>
    <dbReference type="NCBI Taxonomy" id="266779"/>
    <lineage>
        <taxon>Bacteria</taxon>
        <taxon>Pseudomonadati</taxon>
        <taxon>Pseudomonadota</taxon>
        <taxon>Alphaproteobacteria</taxon>
        <taxon>Hyphomicrobiales</taxon>
        <taxon>Phyllobacteriaceae</taxon>
        <taxon>Chelativorans</taxon>
    </lineage>
</organism>
<dbReference type="AlphaFoldDB" id="Q11M92"/>
<dbReference type="SUPFAM" id="SSF102215">
    <property type="entry name" value="Creatininase"/>
    <property type="match status" value="1"/>
</dbReference>
<dbReference type="HOGENOM" id="CLU_055029_2_1_5"/>
<evidence type="ECO:0000313" key="6">
    <source>
        <dbReference type="EMBL" id="ABG61483.1"/>
    </source>
</evidence>
<dbReference type="eggNOG" id="COG1402">
    <property type="taxonomic scope" value="Bacteria"/>
</dbReference>
<sequence length="267" mass="28817">MKTELAQLTSQEGRELLTDDAVILIPMGSLEDQGVHAPMGDYLAAKLIADRIAQAATAAGTPTFTAPVIPFGAEDYFGLTHGGIALRSSTLRALLDDMVGSLYRRGLKRIVLINGHGGNVPVITELALKWRRDKGMFITSLYLWQMAYGILRKELGDAEAARVSGHGADPLTSVGLHLYPEILRMDLAKGPPTNPMLKGLKIQQYGYLEYEGSPVQAPIEAAECGPDGIWGGNPKYSSPERGKMLVERLTALGAGYIRDHVSKNFAA</sequence>
<dbReference type="PANTHER" id="PTHR35005">
    <property type="entry name" value="3-DEHYDRO-SCYLLO-INOSOSE HYDROLASE"/>
    <property type="match status" value="1"/>
</dbReference>
<dbReference type="PANTHER" id="PTHR35005:SF1">
    <property type="entry name" value="2-AMINO-5-FORMYLAMINO-6-RIBOSYLAMINOPYRIMIDIN-4(3H)-ONE 5'-MONOPHOSPHATE DEFORMYLASE"/>
    <property type="match status" value="1"/>
</dbReference>
<dbReference type="EMBL" id="CP000390">
    <property type="protein sequence ID" value="ABG61483.1"/>
    <property type="molecule type" value="Genomic_DNA"/>
</dbReference>
<dbReference type="Pfam" id="PF02633">
    <property type="entry name" value="Creatininase"/>
    <property type="match status" value="1"/>
</dbReference>
<keyword evidence="2" id="KW-0479">Metal-binding</keyword>
<dbReference type="GO" id="GO:0009231">
    <property type="term" value="P:riboflavin biosynthetic process"/>
    <property type="evidence" value="ECO:0007669"/>
    <property type="project" value="TreeGrafter"/>
</dbReference>
<dbReference type="GO" id="GO:0016811">
    <property type="term" value="F:hydrolase activity, acting on carbon-nitrogen (but not peptide) bonds, in linear amides"/>
    <property type="evidence" value="ECO:0007669"/>
    <property type="project" value="TreeGrafter"/>
</dbReference>
<dbReference type="STRING" id="266779.Meso_0078"/>
<name>Q11M92_CHESB</name>
<evidence type="ECO:0000256" key="5">
    <source>
        <dbReference type="ARBA" id="ARBA00024029"/>
    </source>
</evidence>
<keyword evidence="4" id="KW-0862">Zinc</keyword>
<accession>Q11M92</accession>
<evidence type="ECO:0000256" key="2">
    <source>
        <dbReference type="ARBA" id="ARBA00022723"/>
    </source>
</evidence>
<dbReference type="Gene3D" id="3.40.50.10310">
    <property type="entry name" value="Creatininase"/>
    <property type="match status" value="1"/>
</dbReference>
<protein>
    <submittedName>
        <fullName evidence="6">Creatininase</fullName>
    </submittedName>
</protein>
<dbReference type="KEGG" id="mes:Meso_0078"/>
<proteinExistence type="inferred from homology"/>
<gene>
    <name evidence="6" type="ordered locus">Meso_0078</name>
</gene>
<evidence type="ECO:0000256" key="1">
    <source>
        <dbReference type="ARBA" id="ARBA00001947"/>
    </source>
</evidence>
<dbReference type="GO" id="GO:0046872">
    <property type="term" value="F:metal ion binding"/>
    <property type="evidence" value="ECO:0007669"/>
    <property type="project" value="UniProtKB-KW"/>
</dbReference>
<keyword evidence="3" id="KW-0378">Hydrolase</keyword>
<comment type="cofactor">
    <cofactor evidence="1">
        <name>Zn(2+)</name>
        <dbReference type="ChEBI" id="CHEBI:29105"/>
    </cofactor>
</comment>
<evidence type="ECO:0000256" key="4">
    <source>
        <dbReference type="ARBA" id="ARBA00022833"/>
    </source>
</evidence>
<dbReference type="OrthoDB" id="9801445at2"/>
<dbReference type="InterPro" id="IPR024087">
    <property type="entry name" value="Creatininase-like_sf"/>
</dbReference>
<reference evidence="6" key="1">
    <citation type="submission" date="2006-06" db="EMBL/GenBank/DDBJ databases">
        <title>Complete sequence of chromosome of Chelativorans sp. BNC1.</title>
        <authorList>
            <consortium name="US DOE Joint Genome Institute"/>
            <person name="Copeland A."/>
            <person name="Lucas S."/>
            <person name="Lapidus A."/>
            <person name="Barry K."/>
            <person name="Detter J.C."/>
            <person name="Glavina del Rio T."/>
            <person name="Hammon N."/>
            <person name="Israni S."/>
            <person name="Dalin E."/>
            <person name="Tice H."/>
            <person name="Pitluck S."/>
            <person name="Chertkov O."/>
            <person name="Brettin T."/>
            <person name="Bruce D."/>
            <person name="Han C."/>
            <person name="Tapia R."/>
            <person name="Gilna P."/>
            <person name="Schmutz J."/>
            <person name="Larimer F."/>
            <person name="Land M."/>
            <person name="Hauser L."/>
            <person name="Kyrpides N."/>
            <person name="Mikhailova N."/>
            <person name="Richardson P."/>
        </authorList>
    </citation>
    <scope>NUCLEOTIDE SEQUENCE</scope>
    <source>
        <strain evidence="6">BNC1</strain>
    </source>
</reference>